<gene>
    <name evidence="7" type="ORF">WJX72_004025</name>
</gene>
<proteinExistence type="predicted"/>
<dbReference type="Proteomes" id="UP001489004">
    <property type="component" value="Unassembled WGS sequence"/>
</dbReference>
<comment type="subcellular location">
    <subcellularLocation>
        <location evidence="1">Membrane</location>
        <topology evidence="1">Multi-pass membrane protein</topology>
    </subcellularLocation>
</comment>
<feature type="transmembrane region" description="Helical" evidence="5">
    <location>
        <begin position="190"/>
        <end position="216"/>
    </location>
</feature>
<evidence type="ECO:0000256" key="1">
    <source>
        <dbReference type="ARBA" id="ARBA00004141"/>
    </source>
</evidence>
<dbReference type="GO" id="GO:0016020">
    <property type="term" value="C:membrane"/>
    <property type="evidence" value="ECO:0007669"/>
    <property type="project" value="UniProtKB-SubCell"/>
</dbReference>
<keyword evidence="3 5" id="KW-1133">Transmembrane helix</keyword>
<feature type="transmembrane region" description="Helical" evidence="5">
    <location>
        <begin position="236"/>
        <end position="257"/>
    </location>
</feature>
<evidence type="ECO:0000256" key="2">
    <source>
        <dbReference type="ARBA" id="ARBA00022692"/>
    </source>
</evidence>
<dbReference type="PANTHER" id="PTHR24064">
    <property type="entry name" value="SOLUTE CARRIER FAMILY 22 MEMBER"/>
    <property type="match status" value="1"/>
</dbReference>
<dbReference type="SUPFAM" id="SSF103473">
    <property type="entry name" value="MFS general substrate transporter"/>
    <property type="match status" value="1"/>
</dbReference>
<evidence type="ECO:0000313" key="7">
    <source>
        <dbReference type="EMBL" id="KAK9812798.1"/>
    </source>
</evidence>
<protein>
    <recommendedName>
        <fullName evidence="6">Major facilitator superfamily (MFS) profile domain-containing protein</fullName>
    </recommendedName>
</protein>
<comment type="caution">
    <text evidence="7">The sequence shown here is derived from an EMBL/GenBank/DDBJ whole genome shotgun (WGS) entry which is preliminary data.</text>
</comment>
<dbReference type="GO" id="GO:0022857">
    <property type="term" value="F:transmembrane transporter activity"/>
    <property type="evidence" value="ECO:0007669"/>
    <property type="project" value="InterPro"/>
</dbReference>
<feature type="transmembrane region" description="Helical" evidence="5">
    <location>
        <begin position="433"/>
        <end position="457"/>
    </location>
</feature>
<sequence>MASTTDVVAPADYKQQALETDIPYGAEDEDVVVHRSTLGALFFWLKSWFIPGMGMFCESYFVFSIGNITPIFTAEYPDCYKTHKKCSTNLLADQTYYQVVGIIVGMLTLGYLGDRIGRKWGSVTTAGIMFIGGILLTASGGVTIRGWVICFTIAQTIFGYGVGGEYPMASSSASERAEASKAMRHRRGELVVCTFAMQGWGNFINTIVLIILLCIFGENHKATATNPYNQSDLGAVWRLSFGIGLIPVTLMLLYRIFRLPESKVWKKEKVKVGTGSPNLLLIKHYWSRLAGTALGWFFWDVSFYGNKLFQSTFIKIISPNASLVDTLLWTMLNAGIALVGYYFAAFTIDSKWMGRMRMQVMGFCWVFVLFLICAAAYTKLIKPDYIHVFQFLYFFSSFWDVRGTAHGISAATGKAGALLAAVLFNYINNQSKFYVCAFCNLAGLLLTILFIPNLGALDLREGDRRWNYLLQGRAAEYHGEAVNPSYLSLWERLRGAGKYYSVEADLADEKLGSKPAPVV</sequence>
<evidence type="ECO:0000256" key="5">
    <source>
        <dbReference type="SAM" id="Phobius"/>
    </source>
</evidence>
<feature type="domain" description="Major facilitator superfamily (MFS) profile" evidence="6">
    <location>
        <begin position="32"/>
        <end position="455"/>
    </location>
</feature>
<evidence type="ECO:0000313" key="8">
    <source>
        <dbReference type="Proteomes" id="UP001489004"/>
    </source>
</evidence>
<feature type="transmembrane region" description="Helical" evidence="5">
    <location>
        <begin position="278"/>
        <end position="299"/>
    </location>
</feature>
<feature type="transmembrane region" description="Helical" evidence="5">
    <location>
        <begin position="120"/>
        <end position="138"/>
    </location>
</feature>
<feature type="transmembrane region" description="Helical" evidence="5">
    <location>
        <begin position="408"/>
        <end position="427"/>
    </location>
</feature>
<dbReference type="InterPro" id="IPR036259">
    <property type="entry name" value="MFS_trans_sf"/>
</dbReference>
<dbReference type="Pfam" id="PF00083">
    <property type="entry name" value="Sugar_tr"/>
    <property type="match status" value="1"/>
</dbReference>
<dbReference type="EMBL" id="JALJOR010000008">
    <property type="protein sequence ID" value="KAK9812798.1"/>
    <property type="molecule type" value="Genomic_DNA"/>
</dbReference>
<keyword evidence="8" id="KW-1185">Reference proteome</keyword>
<evidence type="ECO:0000256" key="3">
    <source>
        <dbReference type="ARBA" id="ARBA00022989"/>
    </source>
</evidence>
<keyword evidence="2 5" id="KW-0812">Transmembrane</keyword>
<dbReference type="Gene3D" id="1.20.1250.20">
    <property type="entry name" value="MFS general substrate transporter like domains"/>
    <property type="match status" value="1"/>
</dbReference>
<name>A0AAW1PX73_9CHLO</name>
<evidence type="ECO:0000256" key="4">
    <source>
        <dbReference type="ARBA" id="ARBA00023136"/>
    </source>
</evidence>
<evidence type="ECO:0000259" key="6">
    <source>
        <dbReference type="PROSITE" id="PS50850"/>
    </source>
</evidence>
<organism evidence="7 8">
    <name type="scientific">[Myrmecia] bisecta</name>
    <dbReference type="NCBI Taxonomy" id="41462"/>
    <lineage>
        <taxon>Eukaryota</taxon>
        <taxon>Viridiplantae</taxon>
        <taxon>Chlorophyta</taxon>
        <taxon>core chlorophytes</taxon>
        <taxon>Trebouxiophyceae</taxon>
        <taxon>Trebouxiales</taxon>
        <taxon>Trebouxiaceae</taxon>
        <taxon>Myrmecia</taxon>
    </lineage>
</organism>
<dbReference type="AlphaFoldDB" id="A0AAW1PX73"/>
<dbReference type="InterPro" id="IPR020846">
    <property type="entry name" value="MFS_dom"/>
</dbReference>
<dbReference type="InterPro" id="IPR005828">
    <property type="entry name" value="MFS_sugar_transport-like"/>
</dbReference>
<feature type="transmembrane region" description="Helical" evidence="5">
    <location>
        <begin position="95"/>
        <end position="113"/>
    </location>
</feature>
<accession>A0AAW1PX73</accession>
<dbReference type="PROSITE" id="PS50850">
    <property type="entry name" value="MFS"/>
    <property type="match status" value="1"/>
</dbReference>
<feature type="transmembrane region" description="Helical" evidence="5">
    <location>
        <begin position="327"/>
        <end position="348"/>
    </location>
</feature>
<feature type="transmembrane region" description="Helical" evidence="5">
    <location>
        <begin position="360"/>
        <end position="378"/>
    </location>
</feature>
<reference evidence="7 8" key="1">
    <citation type="journal article" date="2024" name="Nat. Commun.">
        <title>Phylogenomics reveals the evolutionary origins of lichenization in chlorophyte algae.</title>
        <authorList>
            <person name="Puginier C."/>
            <person name="Libourel C."/>
            <person name="Otte J."/>
            <person name="Skaloud P."/>
            <person name="Haon M."/>
            <person name="Grisel S."/>
            <person name="Petersen M."/>
            <person name="Berrin J.G."/>
            <person name="Delaux P.M."/>
            <person name="Dal Grande F."/>
            <person name="Keller J."/>
        </authorList>
    </citation>
    <scope>NUCLEOTIDE SEQUENCE [LARGE SCALE GENOMIC DNA]</scope>
    <source>
        <strain evidence="7 8">SAG 2043</strain>
    </source>
</reference>
<keyword evidence="4 5" id="KW-0472">Membrane</keyword>